<reference evidence="1 2" key="2">
    <citation type="journal article" date="2022" name="Mol. Ecol. Resour.">
        <title>The genomes of chicory, endive, great burdock and yacon provide insights into Asteraceae paleo-polyploidization history and plant inulin production.</title>
        <authorList>
            <person name="Fan W."/>
            <person name="Wang S."/>
            <person name="Wang H."/>
            <person name="Wang A."/>
            <person name="Jiang F."/>
            <person name="Liu H."/>
            <person name="Zhao H."/>
            <person name="Xu D."/>
            <person name="Zhang Y."/>
        </authorList>
    </citation>
    <scope>NUCLEOTIDE SEQUENCE [LARGE SCALE GENOMIC DNA]</scope>
    <source>
        <strain evidence="2">cv. Niubang</strain>
    </source>
</reference>
<organism evidence="1 2">
    <name type="scientific">Arctium lappa</name>
    <name type="common">Greater burdock</name>
    <name type="synonym">Lappa major</name>
    <dbReference type="NCBI Taxonomy" id="4217"/>
    <lineage>
        <taxon>Eukaryota</taxon>
        <taxon>Viridiplantae</taxon>
        <taxon>Streptophyta</taxon>
        <taxon>Embryophyta</taxon>
        <taxon>Tracheophyta</taxon>
        <taxon>Spermatophyta</taxon>
        <taxon>Magnoliopsida</taxon>
        <taxon>eudicotyledons</taxon>
        <taxon>Gunneridae</taxon>
        <taxon>Pentapetalae</taxon>
        <taxon>asterids</taxon>
        <taxon>campanulids</taxon>
        <taxon>Asterales</taxon>
        <taxon>Asteraceae</taxon>
        <taxon>Carduoideae</taxon>
        <taxon>Cardueae</taxon>
        <taxon>Arctiinae</taxon>
        <taxon>Arctium</taxon>
    </lineage>
</organism>
<keyword evidence="2" id="KW-1185">Reference proteome</keyword>
<protein>
    <submittedName>
        <fullName evidence="1">Uncharacterized protein</fullName>
    </submittedName>
</protein>
<evidence type="ECO:0000313" key="1">
    <source>
        <dbReference type="EMBL" id="KAI3665757.1"/>
    </source>
</evidence>
<reference evidence="2" key="1">
    <citation type="journal article" date="2022" name="Mol. Ecol. Resour.">
        <title>The genomes of chicory, endive, great burdock and yacon provide insights into Asteraceae palaeo-polyploidization history and plant inulin production.</title>
        <authorList>
            <person name="Fan W."/>
            <person name="Wang S."/>
            <person name="Wang H."/>
            <person name="Wang A."/>
            <person name="Jiang F."/>
            <person name="Liu H."/>
            <person name="Zhao H."/>
            <person name="Xu D."/>
            <person name="Zhang Y."/>
        </authorList>
    </citation>
    <scope>NUCLEOTIDE SEQUENCE [LARGE SCALE GENOMIC DNA]</scope>
    <source>
        <strain evidence="2">cv. Niubang</strain>
    </source>
</reference>
<name>A0ACB8XGC9_ARCLA</name>
<dbReference type="Proteomes" id="UP001055879">
    <property type="component" value="Linkage Group LG18"/>
</dbReference>
<evidence type="ECO:0000313" key="2">
    <source>
        <dbReference type="Proteomes" id="UP001055879"/>
    </source>
</evidence>
<comment type="caution">
    <text evidence="1">The sequence shown here is derived from an EMBL/GenBank/DDBJ whole genome shotgun (WGS) entry which is preliminary data.</text>
</comment>
<gene>
    <name evidence="1" type="ORF">L6452_44387</name>
</gene>
<proteinExistence type="predicted"/>
<dbReference type="EMBL" id="CM042064">
    <property type="protein sequence ID" value="KAI3665757.1"/>
    <property type="molecule type" value="Genomic_DNA"/>
</dbReference>
<sequence length="635" mass="71092">MAAGMATNSKGQAWFCTTGLPSDVVVDVDDMTFHLHKFPLMAKCRKLHDLITEQEANVPPNAVDVDENEEIQEENEVAEENDEKQEQYCHVRFPDFPGGPETFEMAAKFSYAVKIELSSSNVAPLRCAGEVLEMTEEYCEGNLISKTEVFLSQTVFRSLRDSIETLKSCEHLMPLAESLGIVERCIDSIAAKVSAMDPSLFGWPVNEPVPISTGAVNFHGGGARRIGDTTRATAGGDWWLDELTFVTPPLFKRLIMAMKGKHLSHEIIENCLLRYAKKHIPGINRTSRKPLSSSIPSEIEQKELLEAIVTILPEQNSSRSSTAVKLLFGMLRTANILNASDDTKSTLEKKIGSQFELATLDDLLMPSYSYLTETLYDVDCVQRILTHFLDSVEDRTTALILVGKLIDGYLSEIALDANLKPEKFSELAAALPEQARIYDDGLYRSVDVYIKAHQWIPESDREKVSGVLDCRKLTLEACTHAAQNERLPLRAVVQVLFFEQLQLRHAIAGTLMNADVAPSESERSPAARGQEVVEDDGAMVEGEEDGTWRAAVRENQVLRLGMDSMRTRVHELERECTTMRKAIEKIDHVEPPGWRGSLTRKFGCKFKTQVCDSHESTMVETRKGRTNRTHHHPVR</sequence>
<accession>A0ACB8XGC9</accession>